<protein>
    <submittedName>
        <fullName evidence="1">Branched-chain amino acid transport protein (AzlD)</fullName>
    </submittedName>
</protein>
<dbReference type="STRING" id="47312.SAMN04489765_1278"/>
<dbReference type="AlphaFoldDB" id="A0A1H1CLZ9"/>
<dbReference type="Proteomes" id="UP000183053">
    <property type="component" value="Unassembled WGS sequence"/>
</dbReference>
<dbReference type="RefSeq" id="WP_068533690.1">
    <property type="nucleotide sequence ID" value="NZ_FNLF01000002.1"/>
</dbReference>
<dbReference type="OrthoDB" id="4484240at2"/>
<proteinExistence type="predicted"/>
<dbReference type="Pfam" id="PF05437">
    <property type="entry name" value="AzlD"/>
    <property type="match status" value="1"/>
</dbReference>
<organism evidence="1 2">
    <name type="scientific">Tsukamurella pulmonis</name>
    <dbReference type="NCBI Taxonomy" id="47312"/>
    <lineage>
        <taxon>Bacteria</taxon>
        <taxon>Bacillati</taxon>
        <taxon>Actinomycetota</taxon>
        <taxon>Actinomycetes</taxon>
        <taxon>Mycobacteriales</taxon>
        <taxon>Tsukamurellaceae</taxon>
        <taxon>Tsukamurella</taxon>
    </lineage>
</organism>
<sequence>MTAFLGAGAALAALTFVFRAVGPMLADRFTPSAATRRAIDTSALTLLAGVAATAAITSDGGFAGLARVCGVAAAGVLAWRRAPLPLVIIVAGATTAALRALEVA</sequence>
<dbReference type="InterPro" id="IPR008407">
    <property type="entry name" value="Brnchd-chn_aa_trnsp_AzlD"/>
</dbReference>
<accession>A0A1H1CLZ9</accession>
<gene>
    <name evidence="1" type="ORF">SAMN04489765_1278</name>
</gene>
<keyword evidence="2" id="KW-1185">Reference proteome</keyword>
<reference evidence="2" key="1">
    <citation type="submission" date="2016-10" db="EMBL/GenBank/DDBJ databases">
        <authorList>
            <person name="Varghese N."/>
            <person name="Submissions S."/>
        </authorList>
    </citation>
    <scope>NUCLEOTIDE SEQUENCE [LARGE SCALE GENOMIC DNA]</scope>
    <source>
        <strain evidence="2">DSM 44142</strain>
    </source>
</reference>
<evidence type="ECO:0000313" key="2">
    <source>
        <dbReference type="Proteomes" id="UP000183053"/>
    </source>
</evidence>
<evidence type="ECO:0000313" key="1">
    <source>
        <dbReference type="EMBL" id="SDQ65265.1"/>
    </source>
</evidence>
<name>A0A1H1CLZ9_9ACTN</name>
<dbReference type="EMBL" id="FNLF01000002">
    <property type="protein sequence ID" value="SDQ65265.1"/>
    <property type="molecule type" value="Genomic_DNA"/>
</dbReference>